<dbReference type="InterPro" id="IPR036852">
    <property type="entry name" value="Peptidase_S8/S53_dom_sf"/>
</dbReference>
<dbReference type="InterPro" id="IPR023828">
    <property type="entry name" value="Peptidase_S8_Ser-AS"/>
</dbReference>
<evidence type="ECO:0000256" key="4">
    <source>
        <dbReference type="ARBA" id="ARBA00022825"/>
    </source>
</evidence>
<dbReference type="InterPro" id="IPR000209">
    <property type="entry name" value="Peptidase_S8/S53_dom"/>
</dbReference>
<name>A0ABV6VEH6_9ACTN</name>
<evidence type="ECO:0000256" key="6">
    <source>
        <dbReference type="RuleBase" id="RU003355"/>
    </source>
</evidence>
<evidence type="ECO:0000256" key="3">
    <source>
        <dbReference type="ARBA" id="ARBA00022801"/>
    </source>
</evidence>
<evidence type="ECO:0000256" key="7">
    <source>
        <dbReference type="SAM" id="SignalP"/>
    </source>
</evidence>
<comment type="similarity">
    <text evidence="1 5 6">Belongs to the peptidase S8 family.</text>
</comment>
<dbReference type="PRINTS" id="PR00723">
    <property type="entry name" value="SUBTILISIN"/>
</dbReference>
<dbReference type="Proteomes" id="UP001592582">
    <property type="component" value="Unassembled WGS sequence"/>
</dbReference>
<feature type="active site" description="Charge relay system" evidence="5">
    <location>
        <position position="461"/>
    </location>
</feature>
<dbReference type="PIRSF" id="PIRSF037852">
    <property type="entry name" value="Subtilisin_rel_SAV5721"/>
    <property type="match status" value="1"/>
</dbReference>
<proteinExistence type="inferred from homology"/>
<dbReference type="InterPro" id="IPR023827">
    <property type="entry name" value="Peptidase_S8_Asp-AS"/>
</dbReference>
<comment type="caution">
    <text evidence="9">The sequence shown here is derived from an EMBL/GenBank/DDBJ whole genome shotgun (WGS) entry which is preliminary data.</text>
</comment>
<dbReference type="PANTHER" id="PTHR43806">
    <property type="entry name" value="PEPTIDASE S8"/>
    <property type="match status" value="1"/>
</dbReference>
<protein>
    <submittedName>
        <fullName evidence="9">S8 family serine peptidase</fullName>
    </submittedName>
</protein>
<evidence type="ECO:0000256" key="5">
    <source>
        <dbReference type="PROSITE-ProRule" id="PRU01240"/>
    </source>
</evidence>
<dbReference type="PANTHER" id="PTHR43806:SF11">
    <property type="entry name" value="CEREVISIN-RELATED"/>
    <property type="match status" value="1"/>
</dbReference>
<dbReference type="InterPro" id="IPR015500">
    <property type="entry name" value="Peptidase_S8_subtilisin-rel"/>
</dbReference>
<feature type="active site" description="Charge relay system" evidence="5">
    <location>
        <position position="255"/>
    </location>
</feature>
<evidence type="ECO:0000313" key="10">
    <source>
        <dbReference type="Proteomes" id="UP001592582"/>
    </source>
</evidence>
<dbReference type="PROSITE" id="PS00136">
    <property type="entry name" value="SUBTILASE_ASP"/>
    <property type="match status" value="1"/>
</dbReference>
<dbReference type="Gene3D" id="3.40.50.200">
    <property type="entry name" value="Peptidase S8/S53 domain"/>
    <property type="match status" value="1"/>
</dbReference>
<feature type="domain" description="Peptidase S8/S53" evidence="8">
    <location>
        <begin position="246"/>
        <end position="504"/>
    </location>
</feature>
<dbReference type="InterPro" id="IPR017296">
    <property type="entry name" value="Peptidase_S8A_SAM-P45"/>
</dbReference>
<accession>A0ABV6VEH6</accession>
<feature type="signal peptide" evidence="7">
    <location>
        <begin position="1"/>
        <end position="30"/>
    </location>
</feature>
<keyword evidence="10" id="KW-1185">Reference proteome</keyword>
<evidence type="ECO:0000313" key="9">
    <source>
        <dbReference type="EMBL" id="MFC1412115.1"/>
    </source>
</evidence>
<dbReference type="InterPro" id="IPR050131">
    <property type="entry name" value="Peptidase_S8_subtilisin-like"/>
</dbReference>
<feature type="active site" description="Charge relay system" evidence="5">
    <location>
        <position position="287"/>
    </location>
</feature>
<evidence type="ECO:0000256" key="2">
    <source>
        <dbReference type="ARBA" id="ARBA00022670"/>
    </source>
</evidence>
<evidence type="ECO:0000259" key="8">
    <source>
        <dbReference type="Pfam" id="PF00082"/>
    </source>
</evidence>
<dbReference type="RefSeq" id="WP_380512539.1">
    <property type="nucleotide sequence ID" value="NZ_JBHEZX010000010.1"/>
</dbReference>
<dbReference type="PROSITE" id="PS00138">
    <property type="entry name" value="SUBTILASE_SER"/>
    <property type="match status" value="1"/>
</dbReference>
<sequence length="1258" mass="128421">MPSSHLRRRGLIPLGAAILLLAATPYGAQAGTRAGTPAAPPVKPAQQPVSRTVTLITGDAVTVRTLADGRSTATVKRPANLTGGVRTATVGKDLYVYPDEVQPYVAAGVLDRRLFDVTQLIADGYDNAHTQSLPLIVQYGTAAGAAARSAGAPAGMTETRALPSIRGAAVGLAHGKAATAWTSLAPAAAPATAPSTAPASRAVATAVPALAEGVTHVWLDGRVRATLADSTAQIGAPDVWSSGDTGAGVDVAVLDTGIDTAHPDLAGQVDASSSFVPGEDIEDRVGHGTHTASTIAGTGAASGGVEKGVAPGAHLLVGKVLDDSGNGQDSWVLAGMEWAAQTEHAKVISMSLGDPSVVGDGSDPMSQAVDSLSAATGALFVIAAGNSGSAGVSSPGSASSALTVGAVDSDDNLAYFSSTGPRAVDGDPKPELTAPGVDILAARSQYMADGSGYYTTMSGTSMATPHVAGAAALLARKHPDWTGQQLKDDLVSTTALTPQIAVTDGGSGRLDARAAVLGQVHADASAWGGYFPWPHTADRPSVRTVSYTNTGDSAVDLKLATDIAAPAGAFTLSASALTVPAHGTARATVSTDPSKAGYGNTDGQLVATDAATGTVVAHTLIGVDDEAEMYNLTVHATDRAGKPLGGTAVLFQAGSEYAGQVTVPDSGTLELRLPEGEYSVLMEAELPGAAGPSDLGLAMLSAPQVQLTADRTVALDARTAHRVSAVTPKRTESQELRWEWYRQAGGTSYDESDLLPPKYTSLWVQPTAPVTDGAFSFVMRWRDAEPELTVSGAGQDFTDLLQQSGSTPLPAGTSSLAAVYAGRGGSADYAGIDARGRAAVVDASSSVAPSDQAAAAVAAGAKLLLVVNGDPGRLSEWYGSADYTAVSAVAVAALTSTEGAALEAALERGQVVLAVGSQPVPSYLYDLVDRHDGSVPDALTYTPEASALAQVRNRFASPSGAVAGSEGRYDLQDFDSYGVGFDQRQQMPATRTDWVTPGGGSGFSWFEEADLGQLLEERSVTAPGTAGGSTAHDWFSPVLHPRLNNATWLPQRNGDFMTVNIPGWGDGVAGNSGFDLGSGKLNETLWLYQGSTLLQKAAYQAIYLDVPPSAKPLPYRLVAATSQGGAFPYAPGSRTEWTFGSATTDPSVVDTLPLVQLDYGVATDLSGKASRSAAITLTASESADVTRGGRITAGTLEVSYDDGENWTALKLTRTADGRWTAGLKAPKAAAFASLRATAKDAAGNTVTQTVLEAFGLTK</sequence>
<dbReference type="PROSITE" id="PS51892">
    <property type="entry name" value="SUBTILASE"/>
    <property type="match status" value="1"/>
</dbReference>
<keyword evidence="7" id="KW-0732">Signal</keyword>
<reference evidence="9 10" key="1">
    <citation type="submission" date="2024-09" db="EMBL/GenBank/DDBJ databases">
        <authorList>
            <person name="Lee S.D."/>
        </authorList>
    </citation>
    <scope>NUCLEOTIDE SEQUENCE [LARGE SCALE GENOMIC DNA]</scope>
    <source>
        <strain evidence="9 10">N1-1</strain>
    </source>
</reference>
<keyword evidence="3 5" id="KW-0378">Hydrolase</keyword>
<organism evidence="9 10">
    <name type="scientific">Streptacidiphilus alkalitolerans</name>
    <dbReference type="NCBI Taxonomy" id="3342712"/>
    <lineage>
        <taxon>Bacteria</taxon>
        <taxon>Bacillati</taxon>
        <taxon>Actinomycetota</taxon>
        <taxon>Actinomycetes</taxon>
        <taxon>Kitasatosporales</taxon>
        <taxon>Streptomycetaceae</taxon>
        <taxon>Streptacidiphilus</taxon>
    </lineage>
</organism>
<keyword evidence="2 5" id="KW-0645">Protease</keyword>
<keyword evidence="4 5" id="KW-0720">Serine protease</keyword>
<evidence type="ECO:0000256" key="1">
    <source>
        <dbReference type="ARBA" id="ARBA00011073"/>
    </source>
</evidence>
<dbReference type="Pfam" id="PF00082">
    <property type="entry name" value="Peptidase_S8"/>
    <property type="match status" value="1"/>
</dbReference>
<feature type="chain" id="PRO_5045887631" evidence="7">
    <location>
        <begin position="31"/>
        <end position="1258"/>
    </location>
</feature>
<dbReference type="SUPFAM" id="SSF52743">
    <property type="entry name" value="Subtilisin-like"/>
    <property type="match status" value="1"/>
</dbReference>
<dbReference type="EMBL" id="JBHEZX010000010">
    <property type="protein sequence ID" value="MFC1412115.1"/>
    <property type="molecule type" value="Genomic_DNA"/>
</dbReference>
<gene>
    <name evidence="9" type="ORF">ACEZDG_22875</name>
</gene>
<dbReference type="Gene3D" id="3.50.30.30">
    <property type="match status" value="1"/>
</dbReference>